<keyword evidence="3" id="KW-0472">Membrane</keyword>
<dbReference type="InterPro" id="IPR015943">
    <property type="entry name" value="WD40/YVTN_repeat-like_dom_sf"/>
</dbReference>
<dbReference type="Gene3D" id="2.130.10.10">
    <property type="entry name" value="YVTN repeat-like/Quinoprotein amine dehydrogenase"/>
    <property type="match status" value="1"/>
</dbReference>
<organism evidence="4 5">
    <name type="scientific">Iris pallida</name>
    <name type="common">Sweet iris</name>
    <dbReference type="NCBI Taxonomy" id="29817"/>
    <lineage>
        <taxon>Eukaryota</taxon>
        <taxon>Viridiplantae</taxon>
        <taxon>Streptophyta</taxon>
        <taxon>Embryophyta</taxon>
        <taxon>Tracheophyta</taxon>
        <taxon>Spermatophyta</taxon>
        <taxon>Magnoliopsida</taxon>
        <taxon>Liliopsida</taxon>
        <taxon>Asparagales</taxon>
        <taxon>Iridaceae</taxon>
        <taxon>Iridoideae</taxon>
        <taxon>Irideae</taxon>
        <taxon>Iris</taxon>
    </lineage>
</organism>
<evidence type="ECO:0000256" key="2">
    <source>
        <dbReference type="ARBA" id="ARBA00022737"/>
    </source>
</evidence>
<accession>A0AAX6EXM2</accession>
<proteinExistence type="predicted"/>
<keyword evidence="3" id="KW-0812">Transmembrane</keyword>
<keyword evidence="1" id="KW-0853">WD repeat</keyword>
<dbReference type="Proteomes" id="UP001140949">
    <property type="component" value="Unassembled WGS sequence"/>
</dbReference>
<dbReference type="PANTHER" id="PTHR44472">
    <property type="entry name" value="DDB1- AND CUL4-ASSOCIATED FACTOR 4-RELATED"/>
    <property type="match status" value="1"/>
</dbReference>
<name>A0AAX6EXM2_IRIPA</name>
<dbReference type="InterPro" id="IPR052254">
    <property type="entry name" value="CUL4-DDB1_E3_ligase_receptor"/>
</dbReference>
<keyword evidence="3" id="KW-1133">Transmembrane helix</keyword>
<reference evidence="4" key="2">
    <citation type="submission" date="2023-04" db="EMBL/GenBank/DDBJ databases">
        <authorList>
            <person name="Bruccoleri R.E."/>
            <person name="Oakeley E.J."/>
            <person name="Faust A.-M."/>
            <person name="Dessus-Babus S."/>
            <person name="Altorfer M."/>
            <person name="Burckhardt D."/>
            <person name="Oertli M."/>
            <person name="Naumann U."/>
            <person name="Petersen F."/>
            <person name="Wong J."/>
        </authorList>
    </citation>
    <scope>NUCLEOTIDE SEQUENCE</scope>
    <source>
        <strain evidence="4">GSM-AAB239-AS_SAM_17_03QT</strain>
        <tissue evidence="4">Leaf</tissue>
    </source>
</reference>
<protein>
    <submittedName>
        <fullName evidence="4">Uncharacterized protein</fullName>
    </submittedName>
</protein>
<dbReference type="Pfam" id="PF00400">
    <property type="entry name" value="WD40"/>
    <property type="match status" value="1"/>
</dbReference>
<dbReference type="InterPro" id="IPR001680">
    <property type="entry name" value="WD40_rpt"/>
</dbReference>
<keyword evidence="2" id="KW-0677">Repeat</keyword>
<evidence type="ECO:0000256" key="1">
    <source>
        <dbReference type="ARBA" id="ARBA00022574"/>
    </source>
</evidence>
<dbReference type="SUPFAM" id="SSF50998">
    <property type="entry name" value="Quinoprotein alcohol dehydrogenase-like"/>
    <property type="match status" value="1"/>
</dbReference>
<gene>
    <name evidence="4" type="ORF">M6B38_165030</name>
</gene>
<sequence length="262" mass="29090">MNSGAALIDLETRASSWVYRTRSDILSQQFDHSGNIVLCGQRNGAIIAVDVRQKQSRCLEVPSTSLTTSSSVRHDKRSTKQKFEIKDTSTSGPFLPSSVCSLVALRSDDQYFLGGSMDGSIKLFDRRLLQRGAVQSYQGHVNSHSNLQLGVNPSETLILSGFLSSCLTLSLVFCWAIFTFHRSKKSISGGEDCCVRMWSLKSSELVFEENVSNSIISTVCWRRGMDGFLRRSTLFEDNPLEINHSHGAWLGSVDGIHYMHVA</sequence>
<dbReference type="AlphaFoldDB" id="A0AAX6EXM2"/>
<dbReference type="InterPro" id="IPR011047">
    <property type="entry name" value="Quinoprotein_ADH-like_sf"/>
</dbReference>
<keyword evidence="5" id="KW-1185">Reference proteome</keyword>
<dbReference type="EMBL" id="JANAVB010033219">
    <property type="protein sequence ID" value="KAJ6808671.1"/>
    <property type="molecule type" value="Genomic_DNA"/>
</dbReference>
<evidence type="ECO:0000313" key="4">
    <source>
        <dbReference type="EMBL" id="KAJ6808671.1"/>
    </source>
</evidence>
<evidence type="ECO:0000256" key="3">
    <source>
        <dbReference type="SAM" id="Phobius"/>
    </source>
</evidence>
<evidence type="ECO:0000313" key="5">
    <source>
        <dbReference type="Proteomes" id="UP001140949"/>
    </source>
</evidence>
<dbReference type="PANTHER" id="PTHR44472:SF1">
    <property type="entry name" value="DDB1 AND CUL4 ASSOCIATED FACTOR 4"/>
    <property type="match status" value="1"/>
</dbReference>
<reference evidence="4" key="1">
    <citation type="journal article" date="2023" name="GigaByte">
        <title>Genome assembly of the bearded iris, Iris pallida Lam.</title>
        <authorList>
            <person name="Bruccoleri R.E."/>
            <person name="Oakeley E.J."/>
            <person name="Faust A.M.E."/>
            <person name="Altorfer M."/>
            <person name="Dessus-Babus S."/>
            <person name="Burckhardt D."/>
            <person name="Oertli M."/>
            <person name="Naumann U."/>
            <person name="Petersen F."/>
            <person name="Wong J."/>
        </authorList>
    </citation>
    <scope>NUCLEOTIDE SEQUENCE</scope>
    <source>
        <strain evidence="4">GSM-AAB239-AS_SAM_17_03QT</strain>
    </source>
</reference>
<comment type="caution">
    <text evidence="4">The sequence shown here is derived from an EMBL/GenBank/DDBJ whole genome shotgun (WGS) entry which is preliminary data.</text>
</comment>
<feature type="transmembrane region" description="Helical" evidence="3">
    <location>
        <begin position="157"/>
        <end position="178"/>
    </location>
</feature>